<name>A0A8H3EE38_9LECA</name>
<feature type="compositionally biased region" description="Low complexity" evidence="1">
    <location>
        <begin position="126"/>
        <end position="140"/>
    </location>
</feature>
<dbReference type="AlphaFoldDB" id="A0A8H3EE38"/>
<feature type="region of interest" description="Disordered" evidence="1">
    <location>
        <begin position="368"/>
        <end position="447"/>
    </location>
</feature>
<feature type="compositionally biased region" description="Basic and acidic residues" evidence="1">
    <location>
        <begin position="398"/>
        <end position="408"/>
    </location>
</feature>
<organism evidence="2 3">
    <name type="scientific">Gomphillus americanus</name>
    <dbReference type="NCBI Taxonomy" id="1940652"/>
    <lineage>
        <taxon>Eukaryota</taxon>
        <taxon>Fungi</taxon>
        <taxon>Dikarya</taxon>
        <taxon>Ascomycota</taxon>
        <taxon>Pezizomycotina</taxon>
        <taxon>Lecanoromycetes</taxon>
        <taxon>OSLEUM clade</taxon>
        <taxon>Ostropomycetidae</taxon>
        <taxon>Ostropales</taxon>
        <taxon>Graphidaceae</taxon>
        <taxon>Gomphilloideae</taxon>
        <taxon>Gomphillus</taxon>
    </lineage>
</organism>
<feature type="region of interest" description="Disordered" evidence="1">
    <location>
        <begin position="327"/>
        <end position="351"/>
    </location>
</feature>
<evidence type="ECO:0000256" key="1">
    <source>
        <dbReference type="SAM" id="MobiDB-lite"/>
    </source>
</evidence>
<protein>
    <submittedName>
        <fullName evidence="2">Uncharacterized protein</fullName>
    </submittedName>
</protein>
<gene>
    <name evidence="2" type="ORF">GOMPHAMPRED_000564</name>
</gene>
<reference evidence="2" key="1">
    <citation type="submission" date="2021-03" db="EMBL/GenBank/DDBJ databases">
        <authorList>
            <person name="Tagirdzhanova G."/>
        </authorList>
    </citation>
    <scope>NUCLEOTIDE SEQUENCE</scope>
</reference>
<sequence>MDASSNVDGKSRGGLGPRLKSYLSSNNLFGLNQPGESDHEVEQGDGWPSLNPVYDGTTTTSDQTFDRWISALRYRLWKYDDVPLGTEYNAPILWLTEQCIKVSKENKRLKAALLELSSQNQELLRTRTRSSSSIHRPSNSLPNGAFSGWKESPQRPHAKHRSISFSDEATRVAAKALIQGNAGRTIPVEQGTSPAVAPLDPYTARSRKANKNVHDENDDSDPYQPTTSQLANARPEFAIGDINGCQTDAKNNLEALAATSGQNFPSTSGISRPTSSYQNLQSFTNPEEAQRADHRRRKSSGSITLPTRRVFSFCPGDDQDVLESFAEYSRQQQQQQQQPDLHNVDQYFGPSTAETKQPVETAADHIQNRRDLSVSRDTSTSSVVTVVKASERKKARSKIPDRENKKAQEQNTSEETGRETVPAERPQGPLAAALAATARFGKGGRRR</sequence>
<feature type="region of interest" description="Disordered" evidence="1">
    <location>
        <begin position="126"/>
        <end position="163"/>
    </location>
</feature>
<comment type="caution">
    <text evidence="2">The sequence shown here is derived from an EMBL/GenBank/DDBJ whole genome shotgun (WGS) entry which is preliminary data.</text>
</comment>
<accession>A0A8H3EE38</accession>
<keyword evidence="3" id="KW-1185">Reference proteome</keyword>
<dbReference type="PROSITE" id="PS50007">
    <property type="entry name" value="PIPLC_X_DOMAIN"/>
    <property type="match status" value="1"/>
</dbReference>
<feature type="compositionally biased region" description="Polar residues" evidence="1">
    <location>
        <begin position="260"/>
        <end position="287"/>
    </location>
</feature>
<evidence type="ECO:0000313" key="2">
    <source>
        <dbReference type="EMBL" id="CAF9903822.1"/>
    </source>
</evidence>
<evidence type="ECO:0000313" key="3">
    <source>
        <dbReference type="Proteomes" id="UP000664169"/>
    </source>
</evidence>
<feature type="region of interest" description="Disordered" evidence="1">
    <location>
        <begin position="260"/>
        <end position="303"/>
    </location>
</feature>
<dbReference type="Proteomes" id="UP000664169">
    <property type="component" value="Unassembled WGS sequence"/>
</dbReference>
<feature type="compositionally biased region" description="Low complexity" evidence="1">
    <location>
        <begin position="375"/>
        <end position="387"/>
    </location>
</feature>
<proteinExistence type="predicted"/>
<dbReference type="EMBL" id="CAJPDQ010000001">
    <property type="protein sequence ID" value="CAF9903822.1"/>
    <property type="molecule type" value="Genomic_DNA"/>
</dbReference>
<feature type="region of interest" description="Disordered" evidence="1">
    <location>
        <begin position="208"/>
        <end position="228"/>
    </location>
</feature>